<dbReference type="AlphaFoldDB" id="A0A5J4KSH6"/>
<protein>
    <recommendedName>
        <fullName evidence="2">histidine kinase</fullName>
        <ecNumber evidence="2">2.7.13.3</ecNumber>
    </recommendedName>
</protein>
<reference evidence="8 9" key="1">
    <citation type="submission" date="2019-10" db="EMBL/GenBank/DDBJ databases">
        <title>Dictyobacter vulcani sp. nov., within the class Ktedonobacteria, isolated from soil of volcanic Mt. Zao.</title>
        <authorList>
            <person name="Zheng Y."/>
            <person name="Wang C.M."/>
            <person name="Sakai Y."/>
            <person name="Abe K."/>
            <person name="Yokota A."/>
            <person name="Yabe S."/>
        </authorList>
    </citation>
    <scope>NUCLEOTIDE SEQUENCE [LARGE SCALE GENOMIC DNA]</scope>
    <source>
        <strain evidence="8 9">W12</strain>
    </source>
</reference>
<evidence type="ECO:0000256" key="4">
    <source>
        <dbReference type="ARBA" id="ARBA00022679"/>
    </source>
</evidence>
<gene>
    <name evidence="8" type="ORF">KDW_23180</name>
</gene>
<comment type="caution">
    <text evidence="8">The sequence shown here is derived from an EMBL/GenBank/DDBJ whole genome shotgun (WGS) entry which is preliminary data.</text>
</comment>
<evidence type="ECO:0000313" key="8">
    <source>
        <dbReference type="EMBL" id="GER88156.1"/>
    </source>
</evidence>
<keyword evidence="4" id="KW-0808">Transferase</keyword>
<dbReference type="PRINTS" id="PR00344">
    <property type="entry name" value="BCTRLSENSOR"/>
</dbReference>
<evidence type="ECO:0000256" key="6">
    <source>
        <dbReference type="ARBA" id="ARBA00023012"/>
    </source>
</evidence>
<dbReference type="PROSITE" id="PS50109">
    <property type="entry name" value="HIS_KIN"/>
    <property type="match status" value="1"/>
</dbReference>
<dbReference type="SMART" id="SM00387">
    <property type="entry name" value="HATPase_c"/>
    <property type="match status" value="1"/>
</dbReference>
<evidence type="ECO:0000256" key="5">
    <source>
        <dbReference type="ARBA" id="ARBA00022777"/>
    </source>
</evidence>
<evidence type="ECO:0000313" key="9">
    <source>
        <dbReference type="Proteomes" id="UP000326912"/>
    </source>
</evidence>
<dbReference type="PANTHER" id="PTHR43711:SF1">
    <property type="entry name" value="HISTIDINE KINASE 1"/>
    <property type="match status" value="1"/>
</dbReference>
<keyword evidence="6" id="KW-0902">Two-component regulatory system</keyword>
<dbReference type="PANTHER" id="PTHR43711">
    <property type="entry name" value="TWO-COMPONENT HISTIDINE KINASE"/>
    <property type="match status" value="1"/>
</dbReference>
<dbReference type="GO" id="GO:0004673">
    <property type="term" value="F:protein histidine kinase activity"/>
    <property type="evidence" value="ECO:0007669"/>
    <property type="project" value="UniProtKB-EC"/>
</dbReference>
<dbReference type="Pfam" id="PF02518">
    <property type="entry name" value="HATPase_c"/>
    <property type="match status" value="1"/>
</dbReference>
<organism evidence="8 9">
    <name type="scientific">Dictyobacter vulcani</name>
    <dbReference type="NCBI Taxonomy" id="2607529"/>
    <lineage>
        <taxon>Bacteria</taxon>
        <taxon>Bacillati</taxon>
        <taxon>Chloroflexota</taxon>
        <taxon>Ktedonobacteria</taxon>
        <taxon>Ktedonobacterales</taxon>
        <taxon>Dictyobacteraceae</taxon>
        <taxon>Dictyobacter</taxon>
    </lineage>
</organism>
<keyword evidence="5" id="KW-0418">Kinase</keyword>
<dbReference type="InterPro" id="IPR050736">
    <property type="entry name" value="Sensor_HK_Regulatory"/>
</dbReference>
<feature type="domain" description="Histidine kinase" evidence="7">
    <location>
        <begin position="1"/>
        <end position="138"/>
    </location>
</feature>
<keyword evidence="9" id="KW-1185">Reference proteome</keyword>
<dbReference type="CDD" id="cd00075">
    <property type="entry name" value="HATPase"/>
    <property type="match status" value="1"/>
</dbReference>
<dbReference type="Proteomes" id="UP000326912">
    <property type="component" value="Unassembled WGS sequence"/>
</dbReference>
<proteinExistence type="predicted"/>
<comment type="catalytic activity">
    <reaction evidence="1">
        <text>ATP + protein L-histidine = ADP + protein N-phospho-L-histidine.</text>
        <dbReference type="EC" id="2.7.13.3"/>
    </reaction>
</comment>
<name>A0A5J4KSH6_9CHLR</name>
<dbReference type="InterPro" id="IPR005467">
    <property type="entry name" value="His_kinase_dom"/>
</dbReference>
<dbReference type="Gene3D" id="3.30.565.10">
    <property type="entry name" value="Histidine kinase-like ATPase, C-terminal domain"/>
    <property type="match status" value="1"/>
</dbReference>
<evidence type="ECO:0000256" key="1">
    <source>
        <dbReference type="ARBA" id="ARBA00000085"/>
    </source>
</evidence>
<keyword evidence="3" id="KW-0597">Phosphoprotein</keyword>
<evidence type="ECO:0000256" key="2">
    <source>
        <dbReference type="ARBA" id="ARBA00012438"/>
    </source>
</evidence>
<dbReference type="EMBL" id="BKZW01000001">
    <property type="protein sequence ID" value="GER88156.1"/>
    <property type="molecule type" value="Genomic_DNA"/>
</dbReference>
<evidence type="ECO:0000259" key="7">
    <source>
        <dbReference type="PROSITE" id="PS50109"/>
    </source>
</evidence>
<dbReference type="GO" id="GO:0000160">
    <property type="term" value="P:phosphorelay signal transduction system"/>
    <property type="evidence" value="ECO:0007669"/>
    <property type="project" value="UniProtKB-KW"/>
</dbReference>
<dbReference type="InterPro" id="IPR036890">
    <property type="entry name" value="HATPase_C_sf"/>
</dbReference>
<sequence>MLAPECEERGITVQNTITEDIPSVEADSDRITQVLLNLLDNARRHTNPGGTITVGAELREDHVQVSVSDTGVGIDPKDLPHIFERFYRADRSRAAITGGSGLGLSIVKAIISAHSGKVWAESTPGHGTQIVFTLPLANQPQPAIPQKKVIPASNYKG</sequence>
<evidence type="ECO:0000256" key="3">
    <source>
        <dbReference type="ARBA" id="ARBA00022553"/>
    </source>
</evidence>
<dbReference type="FunFam" id="3.30.565.10:FF:000006">
    <property type="entry name" value="Sensor histidine kinase WalK"/>
    <property type="match status" value="1"/>
</dbReference>
<dbReference type="InterPro" id="IPR003594">
    <property type="entry name" value="HATPase_dom"/>
</dbReference>
<dbReference type="SUPFAM" id="SSF55874">
    <property type="entry name" value="ATPase domain of HSP90 chaperone/DNA topoisomerase II/histidine kinase"/>
    <property type="match status" value="1"/>
</dbReference>
<accession>A0A5J4KSH6</accession>
<dbReference type="EC" id="2.7.13.3" evidence="2"/>
<dbReference type="InterPro" id="IPR004358">
    <property type="entry name" value="Sig_transdc_His_kin-like_C"/>
</dbReference>